<dbReference type="Proteomes" id="UP000187209">
    <property type="component" value="Unassembled WGS sequence"/>
</dbReference>
<organism evidence="2 3">
    <name type="scientific">Stentor coeruleus</name>
    <dbReference type="NCBI Taxonomy" id="5963"/>
    <lineage>
        <taxon>Eukaryota</taxon>
        <taxon>Sar</taxon>
        <taxon>Alveolata</taxon>
        <taxon>Ciliophora</taxon>
        <taxon>Postciliodesmatophora</taxon>
        <taxon>Heterotrichea</taxon>
        <taxon>Heterotrichida</taxon>
        <taxon>Stentoridae</taxon>
        <taxon>Stentor</taxon>
    </lineage>
</organism>
<comment type="caution">
    <text evidence="2">The sequence shown here is derived from an EMBL/GenBank/DDBJ whole genome shotgun (WGS) entry which is preliminary data.</text>
</comment>
<gene>
    <name evidence="2" type="ORF">SteCoe_23513</name>
</gene>
<dbReference type="InterPro" id="IPR022742">
    <property type="entry name" value="Hydrolase_4"/>
</dbReference>
<dbReference type="Gene3D" id="3.40.50.1820">
    <property type="entry name" value="alpha/beta hydrolase"/>
    <property type="match status" value="1"/>
</dbReference>
<evidence type="ECO:0000313" key="2">
    <source>
        <dbReference type="EMBL" id="OMJ76996.1"/>
    </source>
</evidence>
<accession>A0A1R2BJR5</accession>
<name>A0A1R2BJR5_9CILI</name>
<feature type="domain" description="Serine aminopeptidase S33" evidence="1">
    <location>
        <begin position="172"/>
        <end position="220"/>
    </location>
</feature>
<sequence>MGGCSLSSLVFQPPPTKLKSPSSSISLQTSDGNTIPARYFNLGREYTILMSHGNAEDITRVDDWVQKIFINKVQANIMLYEYTGYNDTTFKPCEKFVYSDCEAALWFLTAILRLPLNKIVLYGRSLGSGPSCYLAEKYAVGGIILQTPLCSIYRVALDFKYTLPGDMFPNIDRMKKIRSPLLIIHGTKDEIVPIEHSQLLFQTCSSKKKQAFYVEGAGHNNIESVAGLPLFETMQNFLSSLQT</sequence>
<dbReference type="OrthoDB" id="446723at2759"/>
<dbReference type="EMBL" id="MPUH01000599">
    <property type="protein sequence ID" value="OMJ76996.1"/>
    <property type="molecule type" value="Genomic_DNA"/>
</dbReference>
<reference evidence="2 3" key="1">
    <citation type="submission" date="2016-11" db="EMBL/GenBank/DDBJ databases">
        <title>The macronuclear genome of Stentor coeruleus: a giant cell with tiny introns.</title>
        <authorList>
            <person name="Slabodnick M."/>
            <person name="Ruby J.G."/>
            <person name="Reiff S.B."/>
            <person name="Swart E.C."/>
            <person name="Gosai S."/>
            <person name="Prabakaran S."/>
            <person name="Witkowska E."/>
            <person name="Larue G.E."/>
            <person name="Fisher S."/>
            <person name="Freeman R.M."/>
            <person name="Gunawardena J."/>
            <person name="Chu W."/>
            <person name="Stover N.A."/>
            <person name="Gregory B.D."/>
            <person name="Nowacki M."/>
            <person name="Derisi J."/>
            <person name="Roy S.W."/>
            <person name="Marshall W.F."/>
            <person name="Sood P."/>
        </authorList>
    </citation>
    <scope>NUCLEOTIDE SEQUENCE [LARGE SCALE GENOMIC DNA]</scope>
    <source>
        <strain evidence="2">WM001</strain>
    </source>
</reference>
<dbReference type="Pfam" id="PF12146">
    <property type="entry name" value="Hydrolase_4"/>
    <property type="match status" value="1"/>
</dbReference>
<dbReference type="AlphaFoldDB" id="A0A1R2BJR5"/>
<evidence type="ECO:0000259" key="1">
    <source>
        <dbReference type="Pfam" id="PF12146"/>
    </source>
</evidence>
<proteinExistence type="predicted"/>
<dbReference type="InterPro" id="IPR029058">
    <property type="entry name" value="AB_hydrolase_fold"/>
</dbReference>
<dbReference type="PANTHER" id="PTHR12277">
    <property type="entry name" value="ALPHA/BETA HYDROLASE DOMAIN-CONTAINING PROTEIN"/>
    <property type="match status" value="1"/>
</dbReference>
<protein>
    <recommendedName>
        <fullName evidence="1">Serine aminopeptidase S33 domain-containing protein</fullName>
    </recommendedName>
</protein>
<keyword evidence="3" id="KW-1185">Reference proteome</keyword>
<evidence type="ECO:0000313" key="3">
    <source>
        <dbReference type="Proteomes" id="UP000187209"/>
    </source>
</evidence>
<dbReference type="SUPFAM" id="SSF53474">
    <property type="entry name" value="alpha/beta-Hydrolases"/>
    <property type="match status" value="1"/>
</dbReference>
<dbReference type="PANTHER" id="PTHR12277:SF81">
    <property type="entry name" value="PROTEIN ABHD13"/>
    <property type="match status" value="1"/>
</dbReference>